<accession>A0A6J0PJ39</accession>
<dbReference type="InParanoid" id="A0A6J0PJ39"/>
<gene>
    <name evidence="15" type="primary">LOC105056882</name>
</gene>
<protein>
    <recommendedName>
        <fullName evidence="3">endo-polygalacturonase</fullName>
        <ecNumber evidence="3">3.2.1.15</ecNumber>
    </recommendedName>
</protein>
<evidence type="ECO:0000256" key="1">
    <source>
        <dbReference type="ARBA" id="ARBA00004191"/>
    </source>
</evidence>
<evidence type="ECO:0000256" key="8">
    <source>
        <dbReference type="ARBA" id="ARBA00023295"/>
    </source>
</evidence>
<dbReference type="GeneID" id="105056882"/>
<keyword evidence="6 13" id="KW-0732">Signal</keyword>
<sequence length="454" mass="49294">MASHKFLLLSLVLLSFNHLFCYSKLDEDSTLGYLDDISSYDMTAYPSYYAVHGERGTIAYQPNRFVLERVARVAGFGYSQKVVNVEDHGAKGDGTTDDTEAFEMAWKEACSSSTSAVLMVPENKNYLLKPITFSGPCKSDVSVMIKGTIEASSDRSDWNGKNGRHWILFSGIQNLYVGGRGNVNGNGKIWWQNSCKINKSLPCKDAPTALTFYSCDKLTVENLNIKDSQQIHVSFERSTNVDVSSLTITAPESSPNTDGIHVTETKNIQITNCVIGTGDDCISIESGSQNLKATNIVCGPGHGISIGSLGDHGSEAQVSDVIVDTAQLKGTTNGARIKTWQGGRGYAKNIVFQNFVMHDVNNPIIIDQNYCDSKTQCKQQTSAVEVSNVMYKNFKGTSASEVAIKFDCSTTVPCHGIILQDIDLAGGDGDATTSLCNHVNWTKKGNVIPLPCAK</sequence>
<dbReference type="AlphaFoldDB" id="A0A6J0PJ39"/>
<dbReference type="PANTHER" id="PTHR31375">
    <property type="match status" value="1"/>
</dbReference>
<keyword evidence="9" id="KW-0961">Cell wall biogenesis/degradation</keyword>
<evidence type="ECO:0000256" key="2">
    <source>
        <dbReference type="ARBA" id="ARBA00008834"/>
    </source>
</evidence>
<dbReference type="Pfam" id="PF00295">
    <property type="entry name" value="Glyco_hydro_28"/>
    <property type="match status" value="1"/>
</dbReference>
<dbReference type="SMART" id="SM00710">
    <property type="entry name" value="PbH1"/>
    <property type="match status" value="5"/>
</dbReference>
<proteinExistence type="inferred from homology"/>
<reference evidence="15" key="1">
    <citation type="submission" date="2025-08" db="UniProtKB">
        <authorList>
            <consortium name="RefSeq"/>
        </authorList>
    </citation>
    <scope>IDENTIFICATION</scope>
</reference>
<dbReference type="EC" id="3.2.1.15" evidence="3"/>
<evidence type="ECO:0000256" key="6">
    <source>
        <dbReference type="ARBA" id="ARBA00022729"/>
    </source>
</evidence>
<evidence type="ECO:0000313" key="14">
    <source>
        <dbReference type="Proteomes" id="UP000504607"/>
    </source>
</evidence>
<dbReference type="InterPro" id="IPR000743">
    <property type="entry name" value="Glyco_hydro_28"/>
</dbReference>
<dbReference type="Gene3D" id="2.160.20.10">
    <property type="entry name" value="Single-stranded right-handed beta-helix, Pectin lyase-like"/>
    <property type="match status" value="1"/>
</dbReference>
<feature type="signal peptide" evidence="13">
    <location>
        <begin position="1"/>
        <end position="23"/>
    </location>
</feature>
<evidence type="ECO:0000256" key="9">
    <source>
        <dbReference type="ARBA" id="ARBA00023316"/>
    </source>
</evidence>
<name>A0A6J0PJ39_ELAGV</name>
<dbReference type="FunCoup" id="A0A6J0PJ39">
    <property type="interactions" value="63"/>
</dbReference>
<evidence type="ECO:0000256" key="13">
    <source>
        <dbReference type="SAM" id="SignalP"/>
    </source>
</evidence>
<dbReference type="InterPro" id="IPR012334">
    <property type="entry name" value="Pectin_lyas_fold"/>
</dbReference>
<evidence type="ECO:0000256" key="7">
    <source>
        <dbReference type="ARBA" id="ARBA00022801"/>
    </source>
</evidence>
<dbReference type="OrthoDB" id="635044at2759"/>
<keyword evidence="4" id="KW-0134">Cell wall</keyword>
<evidence type="ECO:0000256" key="5">
    <source>
        <dbReference type="ARBA" id="ARBA00022525"/>
    </source>
</evidence>
<dbReference type="FunFam" id="2.160.20.10:FF:000028">
    <property type="entry name" value="Polygalacturonase QRT2"/>
    <property type="match status" value="1"/>
</dbReference>
<evidence type="ECO:0000256" key="11">
    <source>
        <dbReference type="PROSITE-ProRule" id="PRU10052"/>
    </source>
</evidence>
<keyword evidence="5" id="KW-0964">Secreted</keyword>
<dbReference type="KEGG" id="egu:105056882"/>
<keyword evidence="14" id="KW-1185">Reference proteome</keyword>
<dbReference type="GO" id="GO:0009901">
    <property type="term" value="P:anther dehiscence"/>
    <property type="evidence" value="ECO:0007669"/>
    <property type="project" value="UniProtKB-ARBA"/>
</dbReference>
<evidence type="ECO:0000256" key="3">
    <source>
        <dbReference type="ARBA" id="ARBA00012736"/>
    </source>
</evidence>
<evidence type="ECO:0000256" key="4">
    <source>
        <dbReference type="ARBA" id="ARBA00022512"/>
    </source>
</evidence>
<dbReference type="GO" id="GO:0005975">
    <property type="term" value="P:carbohydrate metabolic process"/>
    <property type="evidence" value="ECO:0007669"/>
    <property type="project" value="InterPro"/>
</dbReference>
<keyword evidence="8 12" id="KW-0326">Glycosidase</keyword>
<dbReference type="RefSeq" id="XP_019706780.1">
    <property type="nucleotide sequence ID" value="XM_019851221.2"/>
</dbReference>
<comment type="catalytic activity">
    <reaction evidence="10">
        <text>(1,4-alpha-D-galacturonosyl)n+m + H2O = (1,4-alpha-D-galacturonosyl)n + (1,4-alpha-D-galacturonosyl)m.</text>
        <dbReference type="EC" id="3.2.1.15"/>
    </reaction>
</comment>
<dbReference type="InterPro" id="IPR006626">
    <property type="entry name" value="PbH1"/>
</dbReference>
<dbReference type="SUPFAM" id="SSF51126">
    <property type="entry name" value="Pectin lyase-like"/>
    <property type="match status" value="1"/>
</dbReference>
<dbReference type="PROSITE" id="PS00502">
    <property type="entry name" value="POLYGALACTURONASE"/>
    <property type="match status" value="1"/>
</dbReference>
<organism evidence="14 15">
    <name type="scientific">Elaeis guineensis var. tenera</name>
    <name type="common">Oil palm</name>
    <dbReference type="NCBI Taxonomy" id="51953"/>
    <lineage>
        <taxon>Eukaryota</taxon>
        <taxon>Viridiplantae</taxon>
        <taxon>Streptophyta</taxon>
        <taxon>Embryophyta</taxon>
        <taxon>Tracheophyta</taxon>
        <taxon>Spermatophyta</taxon>
        <taxon>Magnoliopsida</taxon>
        <taxon>Liliopsida</taxon>
        <taxon>Arecaceae</taxon>
        <taxon>Arecoideae</taxon>
        <taxon>Cocoseae</taxon>
        <taxon>Elaeidinae</taxon>
        <taxon>Elaeis</taxon>
    </lineage>
</organism>
<feature type="chain" id="PRO_5026981412" description="endo-polygalacturonase" evidence="13">
    <location>
        <begin position="24"/>
        <end position="454"/>
    </location>
</feature>
<evidence type="ECO:0000256" key="10">
    <source>
        <dbReference type="ARBA" id="ARBA00034074"/>
    </source>
</evidence>
<keyword evidence="7 12" id="KW-0378">Hydrolase</keyword>
<dbReference type="GO" id="GO:0010047">
    <property type="term" value="P:fruit dehiscence"/>
    <property type="evidence" value="ECO:0007669"/>
    <property type="project" value="UniProtKB-ARBA"/>
</dbReference>
<dbReference type="InterPro" id="IPR011050">
    <property type="entry name" value="Pectin_lyase_fold/virulence"/>
</dbReference>
<evidence type="ECO:0000256" key="12">
    <source>
        <dbReference type="RuleBase" id="RU361169"/>
    </source>
</evidence>
<dbReference type="Proteomes" id="UP000504607">
    <property type="component" value="Chromosome 1"/>
</dbReference>
<dbReference type="GO" id="GO:0004650">
    <property type="term" value="F:polygalacturonase activity"/>
    <property type="evidence" value="ECO:0007669"/>
    <property type="project" value="UniProtKB-EC"/>
</dbReference>
<dbReference type="GO" id="GO:0009830">
    <property type="term" value="P:cell wall modification involved in abscission"/>
    <property type="evidence" value="ECO:0007669"/>
    <property type="project" value="UniProtKB-ARBA"/>
</dbReference>
<feature type="active site" evidence="11">
    <location>
        <position position="302"/>
    </location>
</feature>
<comment type="subcellular location">
    <subcellularLocation>
        <location evidence="1">Secreted</location>
        <location evidence="1">Cell wall</location>
    </subcellularLocation>
</comment>
<evidence type="ECO:0000313" key="15">
    <source>
        <dbReference type="RefSeq" id="XP_019706780.1"/>
    </source>
</evidence>
<comment type="similarity">
    <text evidence="2 12">Belongs to the glycosyl hydrolase 28 family.</text>
</comment>